<dbReference type="EMBL" id="FP929055">
    <property type="protein sequence ID" value="CBL24882.1"/>
    <property type="molecule type" value="Genomic_DNA"/>
</dbReference>
<evidence type="ECO:0000256" key="6">
    <source>
        <dbReference type="ARBA" id="ARBA00047334"/>
    </source>
</evidence>
<evidence type="ECO:0000256" key="5">
    <source>
        <dbReference type="ARBA" id="ARBA00022977"/>
    </source>
</evidence>
<evidence type="ECO:0000256" key="10">
    <source>
        <dbReference type="RuleBase" id="RU003826"/>
    </source>
</evidence>
<feature type="binding site" evidence="9">
    <location>
        <position position="76"/>
    </location>
    <ligand>
        <name>4-amino-2-methyl-5-(diphosphooxymethyl)pyrimidine</name>
        <dbReference type="ChEBI" id="CHEBI:57841"/>
    </ligand>
</feature>
<feature type="binding site" evidence="9">
    <location>
        <begin position="191"/>
        <end position="192"/>
    </location>
    <ligand>
        <name>2-[(2R,5Z)-2-carboxy-4-methylthiazol-5(2H)-ylidene]ethyl phosphate</name>
        <dbReference type="ChEBI" id="CHEBI:62899"/>
    </ligand>
</feature>
<feature type="binding site" evidence="9">
    <location>
        <position position="96"/>
    </location>
    <ligand>
        <name>Mg(2+)</name>
        <dbReference type="ChEBI" id="CHEBI:18420"/>
    </ligand>
</feature>
<dbReference type="FunFam" id="3.20.20.70:FF:000096">
    <property type="entry name" value="Thiamine-phosphate synthase"/>
    <property type="match status" value="1"/>
</dbReference>
<dbReference type="PATRIC" id="fig|657313.3.peg.856"/>
<dbReference type="NCBIfam" id="TIGR00693">
    <property type="entry name" value="thiE"/>
    <property type="match status" value="1"/>
</dbReference>
<dbReference type="UniPathway" id="UPA00060">
    <property type="reaction ID" value="UER00141"/>
</dbReference>
<dbReference type="STRING" id="33039.ERS852502_00672"/>
<evidence type="ECO:0000256" key="1">
    <source>
        <dbReference type="ARBA" id="ARBA00005165"/>
    </source>
</evidence>
<keyword evidence="4 9" id="KW-0460">Magnesium</keyword>
<dbReference type="GO" id="GO:0009228">
    <property type="term" value="P:thiamine biosynthetic process"/>
    <property type="evidence" value="ECO:0007669"/>
    <property type="project" value="UniProtKB-KW"/>
</dbReference>
<dbReference type="GO" id="GO:0009229">
    <property type="term" value="P:thiamine diphosphate biosynthetic process"/>
    <property type="evidence" value="ECO:0007669"/>
    <property type="project" value="UniProtKB-UniRule"/>
</dbReference>
<comment type="catalytic activity">
    <reaction evidence="6 9 10">
        <text>4-methyl-5-(2-phosphooxyethyl)-thiazole + 4-amino-2-methyl-5-(diphosphooxymethyl)pyrimidine + H(+) = thiamine phosphate + diphosphate</text>
        <dbReference type="Rhea" id="RHEA:22328"/>
        <dbReference type="ChEBI" id="CHEBI:15378"/>
        <dbReference type="ChEBI" id="CHEBI:33019"/>
        <dbReference type="ChEBI" id="CHEBI:37575"/>
        <dbReference type="ChEBI" id="CHEBI:57841"/>
        <dbReference type="ChEBI" id="CHEBI:58296"/>
        <dbReference type="EC" id="2.5.1.3"/>
    </reaction>
</comment>
<dbReference type="GO" id="GO:0000287">
    <property type="term" value="F:magnesium ion binding"/>
    <property type="evidence" value="ECO:0007669"/>
    <property type="project" value="UniProtKB-UniRule"/>
</dbReference>
<reference evidence="13 14" key="1">
    <citation type="submission" date="2010-03" db="EMBL/GenBank/DDBJ databases">
        <title>The genome sequence of Ruminococcus torques L2-14.</title>
        <authorList>
            <consortium name="metaHIT consortium -- http://www.metahit.eu/"/>
            <person name="Pajon A."/>
            <person name="Turner K."/>
            <person name="Parkhill J."/>
            <person name="Duncan S."/>
            <person name="Flint H."/>
        </authorList>
    </citation>
    <scope>NUCLEOTIDE SEQUENCE [LARGE SCALE GENOMIC DNA]</scope>
    <source>
        <strain evidence="13 14">L2-14</strain>
    </source>
</reference>
<comment type="catalytic activity">
    <reaction evidence="7 9 10">
        <text>2-(2-carboxy-4-methylthiazol-5-yl)ethyl phosphate + 4-amino-2-methyl-5-(diphosphooxymethyl)pyrimidine + 2 H(+) = thiamine phosphate + CO2 + diphosphate</text>
        <dbReference type="Rhea" id="RHEA:47848"/>
        <dbReference type="ChEBI" id="CHEBI:15378"/>
        <dbReference type="ChEBI" id="CHEBI:16526"/>
        <dbReference type="ChEBI" id="CHEBI:33019"/>
        <dbReference type="ChEBI" id="CHEBI:37575"/>
        <dbReference type="ChEBI" id="CHEBI:57841"/>
        <dbReference type="ChEBI" id="CHEBI:62890"/>
        <dbReference type="EC" id="2.5.1.3"/>
    </reaction>
</comment>
<dbReference type="GO" id="GO:0004789">
    <property type="term" value="F:thiamine-phosphate diphosphorylase activity"/>
    <property type="evidence" value="ECO:0007669"/>
    <property type="project" value="UniProtKB-UniRule"/>
</dbReference>
<dbReference type="InterPro" id="IPR036206">
    <property type="entry name" value="ThiamineP_synth_sf"/>
</dbReference>
<evidence type="ECO:0000256" key="3">
    <source>
        <dbReference type="ARBA" id="ARBA00022723"/>
    </source>
</evidence>
<keyword evidence="2 9" id="KW-0808">Transferase</keyword>
<dbReference type="AlphaFoldDB" id="D4M0X0"/>
<comment type="pathway">
    <text evidence="1 9 11">Cofactor biosynthesis; thiamine diphosphate biosynthesis; thiamine phosphate from 4-amino-2-methyl-5-diphosphomethylpyrimidine and 4-methyl-5-(2-phosphoethyl)-thiazole: step 1/1.</text>
</comment>
<name>D4M0X0_9FIRM</name>
<dbReference type="Proteomes" id="UP000008956">
    <property type="component" value="Chromosome"/>
</dbReference>
<dbReference type="CDD" id="cd00564">
    <property type="entry name" value="TMP_TenI"/>
    <property type="match status" value="1"/>
</dbReference>
<comment type="similarity">
    <text evidence="9 10">Belongs to the thiamine-phosphate synthase family.</text>
</comment>
<comment type="function">
    <text evidence="9">Condenses 4-methyl-5-(beta-hydroxyethyl)thiazole monophosphate (THZ-P) and 2-methyl-4-amino-5-hydroxymethyl pyrimidine pyrophosphate (HMP-PP) to form thiamine monophosphate (TMP).</text>
</comment>
<evidence type="ECO:0000313" key="13">
    <source>
        <dbReference type="EMBL" id="CBL24882.1"/>
    </source>
</evidence>
<dbReference type="PANTHER" id="PTHR20857:SF15">
    <property type="entry name" value="THIAMINE-PHOSPHATE SYNTHASE"/>
    <property type="match status" value="1"/>
</dbReference>
<dbReference type="EC" id="2.5.1.3" evidence="9"/>
<dbReference type="GO" id="GO:0005737">
    <property type="term" value="C:cytoplasm"/>
    <property type="evidence" value="ECO:0007669"/>
    <property type="project" value="TreeGrafter"/>
</dbReference>
<evidence type="ECO:0000256" key="8">
    <source>
        <dbReference type="ARBA" id="ARBA00047883"/>
    </source>
</evidence>
<feature type="binding site" evidence="9">
    <location>
        <begin position="44"/>
        <end position="48"/>
    </location>
    <ligand>
        <name>4-amino-2-methyl-5-(diphosphooxymethyl)pyrimidine</name>
        <dbReference type="ChEBI" id="CHEBI:57841"/>
    </ligand>
</feature>
<keyword evidence="5 9" id="KW-0784">Thiamine biosynthesis</keyword>
<dbReference type="HAMAP" id="MF_00097">
    <property type="entry name" value="TMP_synthase"/>
    <property type="match status" value="1"/>
</dbReference>
<evidence type="ECO:0000259" key="12">
    <source>
        <dbReference type="Pfam" id="PF02581"/>
    </source>
</evidence>
<feature type="binding site" evidence="9">
    <location>
        <begin position="141"/>
        <end position="143"/>
    </location>
    <ligand>
        <name>2-[(2R,5Z)-2-carboxy-4-methylthiazol-5(2H)-ylidene]ethyl phosphate</name>
        <dbReference type="ChEBI" id="CHEBI:62899"/>
    </ligand>
</feature>
<dbReference type="Gene3D" id="3.20.20.70">
    <property type="entry name" value="Aldolase class I"/>
    <property type="match status" value="1"/>
</dbReference>
<feature type="binding site" evidence="9">
    <location>
        <position position="171"/>
    </location>
    <ligand>
        <name>2-[(2R,5Z)-2-carboxy-4-methylthiazol-5(2H)-ylidene]ethyl phosphate</name>
        <dbReference type="ChEBI" id="CHEBI:62899"/>
    </ligand>
</feature>
<dbReference type="InterPro" id="IPR034291">
    <property type="entry name" value="TMP_synthase"/>
</dbReference>
<dbReference type="Pfam" id="PF02581">
    <property type="entry name" value="TMP-TENI"/>
    <property type="match status" value="1"/>
</dbReference>
<protein>
    <recommendedName>
        <fullName evidence="9">Thiamine-phosphate synthase</fullName>
        <shortName evidence="9">TP synthase</shortName>
        <shortName evidence="9">TPS</shortName>
        <ecNumber evidence="9">2.5.1.3</ecNumber>
    </recommendedName>
    <alternativeName>
        <fullName evidence="9">Thiamine-phosphate pyrophosphorylase</fullName>
        <shortName evidence="9">TMP pyrophosphorylase</shortName>
        <shortName evidence="9">TMP-PPase</shortName>
    </alternativeName>
</protein>
<evidence type="ECO:0000256" key="4">
    <source>
        <dbReference type="ARBA" id="ARBA00022842"/>
    </source>
</evidence>
<proteinExistence type="inferred from homology"/>
<evidence type="ECO:0000256" key="9">
    <source>
        <dbReference type="HAMAP-Rule" id="MF_00097"/>
    </source>
</evidence>
<evidence type="ECO:0000256" key="2">
    <source>
        <dbReference type="ARBA" id="ARBA00022679"/>
    </source>
</evidence>
<dbReference type="InterPro" id="IPR013785">
    <property type="entry name" value="Aldolase_TIM"/>
</dbReference>
<dbReference type="KEGG" id="rto:RTO_00770"/>
<gene>
    <name evidence="9" type="primary">thiE</name>
    <name evidence="13" type="ORF">RTO_00770</name>
</gene>
<dbReference type="HOGENOM" id="CLU_018272_3_2_9"/>
<dbReference type="SUPFAM" id="SSF51391">
    <property type="entry name" value="Thiamin phosphate synthase"/>
    <property type="match status" value="1"/>
</dbReference>
<evidence type="ECO:0000256" key="11">
    <source>
        <dbReference type="RuleBase" id="RU004253"/>
    </source>
</evidence>
<feature type="domain" description="Thiamine phosphate synthase/TenI" evidence="12">
    <location>
        <begin position="14"/>
        <end position="194"/>
    </location>
</feature>
<organism evidence="13 14">
    <name type="scientific">[Ruminococcus] torques L2-14</name>
    <dbReference type="NCBI Taxonomy" id="657313"/>
    <lineage>
        <taxon>Bacteria</taxon>
        <taxon>Bacillati</taxon>
        <taxon>Bacillota</taxon>
        <taxon>Clostridia</taxon>
        <taxon>Lachnospirales</taxon>
        <taxon>Lachnospiraceae</taxon>
        <taxon>Mediterraneibacter</taxon>
    </lineage>
</organism>
<feature type="binding site" evidence="9">
    <location>
        <position position="115"/>
    </location>
    <ligand>
        <name>4-amino-2-methyl-5-(diphosphooxymethyl)pyrimidine</name>
        <dbReference type="ChEBI" id="CHEBI:57841"/>
    </ligand>
</feature>
<sequence length="215" mass="23689">MSFTKEQLREQMLLYAVTDRHWLKGQTLYEQVEEALKGGATFIQLREKDLTEEEFLEEAKKIQQLCKKYRVPFIINDNVKLAKEIDADGVHVGQSDMEALDVRAQLGEDKIIGVSARTVEQALLAEKHGADYLGVGAVFQTGTKTDAREVEHSVLKEICTKVDIPVVAIGGITQDNVKELSGSGINGVAVISAIFAQKDIETATAKLKSCVEQIV</sequence>
<evidence type="ECO:0000313" key="14">
    <source>
        <dbReference type="Proteomes" id="UP000008956"/>
    </source>
</evidence>
<reference evidence="13 14" key="2">
    <citation type="submission" date="2010-03" db="EMBL/GenBank/DDBJ databases">
        <authorList>
            <person name="Pajon A."/>
        </authorList>
    </citation>
    <scope>NUCLEOTIDE SEQUENCE [LARGE SCALE GENOMIC DNA]</scope>
    <source>
        <strain evidence="13 14">L2-14</strain>
    </source>
</reference>
<feature type="binding site" evidence="9">
    <location>
        <position position="144"/>
    </location>
    <ligand>
        <name>4-amino-2-methyl-5-(diphosphooxymethyl)pyrimidine</name>
        <dbReference type="ChEBI" id="CHEBI:57841"/>
    </ligand>
</feature>
<evidence type="ECO:0000256" key="7">
    <source>
        <dbReference type="ARBA" id="ARBA00047851"/>
    </source>
</evidence>
<keyword evidence="3 9" id="KW-0479">Metal-binding</keyword>
<dbReference type="PANTHER" id="PTHR20857">
    <property type="entry name" value="THIAMINE-PHOSPHATE PYROPHOSPHORYLASE"/>
    <property type="match status" value="1"/>
</dbReference>
<accession>D4M0X0</accession>
<dbReference type="RefSeq" id="WP_015527540.1">
    <property type="nucleotide sequence ID" value="NC_021015.1"/>
</dbReference>
<dbReference type="InterPro" id="IPR022998">
    <property type="entry name" value="ThiamineP_synth_TenI"/>
</dbReference>
<comment type="cofactor">
    <cofactor evidence="9">
        <name>Mg(2+)</name>
        <dbReference type="ChEBI" id="CHEBI:18420"/>
    </cofactor>
    <text evidence="9">Binds 1 Mg(2+) ion per subunit.</text>
</comment>
<comment type="catalytic activity">
    <reaction evidence="8 9 10">
        <text>2-[(2R,5Z)-2-carboxy-4-methylthiazol-5(2H)-ylidene]ethyl phosphate + 4-amino-2-methyl-5-(diphosphooxymethyl)pyrimidine + 2 H(+) = thiamine phosphate + CO2 + diphosphate</text>
        <dbReference type="Rhea" id="RHEA:47844"/>
        <dbReference type="ChEBI" id="CHEBI:15378"/>
        <dbReference type="ChEBI" id="CHEBI:16526"/>
        <dbReference type="ChEBI" id="CHEBI:33019"/>
        <dbReference type="ChEBI" id="CHEBI:37575"/>
        <dbReference type="ChEBI" id="CHEBI:57841"/>
        <dbReference type="ChEBI" id="CHEBI:62899"/>
        <dbReference type="EC" id="2.5.1.3"/>
    </reaction>
</comment>
<feature type="binding site" evidence="9">
    <location>
        <position position="77"/>
    </location>
    <ligand>
        <name>Mg(2+)</name>
        <dbReference type="ChEBI" id="CHEBI:18420"/>
    </ligand>
</feature>